<dbReference type="Gene3D" id="2.60.40.10">
    <property type="entry name" value="Immunoglobulins"/>
    <property type="match status" value="2"/>
</dbReference>
<evidence type="ECO:0000256" key="10">
    <source>
        <dbReference type="ARBA" id="ARBA00031423"/>
    </source>
</evidence>
<dbReference type="GO" id="GO:0004134">
    <property type="term" value="F:4-alpha-glucanotransferase activity"/>
    <property type="evidence" value="ECO:0007669"/>
    <property type="project" value="UniProtKB-EC"/>
</dbReference>
<comment type="caution">
    <text evidence="13">The sequence shown here is derived from an EMBL/GenBank/DDBJ whole genome shotgun (WGS) entry which is preliminary data.</text>
</comment>
<dbReference type="InterPro" id="IPR013784">
    <property type="entry name" value="Carb-bd-like_fold"/>
</dbReference>
<reference evidence="13" key="1">
    <citation type="journal article" date="2014" name="Int. J. Syst. Evol. Microbiol.">
        <title>Complete genome sequence of Corynebacterium casei LMG S-19264T (=DSM 44701T), isolated from a smear-ripened cheese.</title>
        <authorList>
            <consortium name="US DOE Joint Genome Institute (JGI-PGF)"/>
            <person name="Walter F."/>
            <person name="Albersmeier A."/>
            <person name="Kalinowski J."/>
            <person name="Ruckert C."/>
        </authorList>
    </citation>
    <scope>NUCLEOTIDE SEQUENCE</scope>
    <source>
        <strain evidence="13">CGMCC 1.15290</strain>
    </source>
</reference>
<comment type="similarity">
    <text evidence="3">Belongs to the disproportionating enzyme family.</text>
</comment>
<dbReference type="Gene3D" id="3.20.20.80">
    <property type="entry name" value="Glycosidases"/>
    <property type="match status" value="2"/>
</dbReference>
<dbReference type="SUPFAM" id="SSF49452">
    <property type="entry name" value="Starch-binding domain-like"/>
    <property type="match status" value="2"/>
</dbReference>
<evidence type="ECO:0000256" key="4">
    <source>
        <dbReference type="ARBA" id="ARBA00012560"/>
    </source>
</evidence>
<dbReference type="PROSITE" id="PS51166">
    <property type="entry name" value="CBM20"/>
    <property type="match status" value="2"/>
</dbReference>
<evidence type="ECO:0000313" key="14">
    <source>
        <dbReference type="Proteomes" id="UP000627292"/>
    </source>
</evidence>
<dbReference type="GO" id="GO:0005975">
    <property type="term" value="P:carbohydrate metabolic process"/>
    <property type="evidence" value="ECO:0007669"/>
    <property type="project" value="InterPro"/>
</dbReference>
<comment type="subcellular location">
    <subcellularLocation>
        <location evidence="2">Cytoplasm</location>
    </subcellularLocation>
</comment>
<dbReference type="InterPro" id="IPR002044">
    <property type="entry name" value="CBM20"/>
</dbReference>
<evidence type="ECO:0000313" key="13">
    <source>
        <dbReference type="EMBL" id="GGH67563.1"/>
    </source>
</evidence>
<keyword evidence="8" id="KW-0808">Transferase</keyword>
<dbReference type="AlphaFoldDB" id="A0A917MXW7"/>
<dbReference type="InterPro" id="IPR003385">
    <property type="entry name" value="Glyco_hydro_77"/>
</dbReference>
<comment type="catalytic activity">
    <reaction evidence="1">
        <text>Transfers a segment of a (1-&gt;4)-alpha-D-glucan to a new position in an acceptor, which may be glucose or a (1-&gt;4)-alpha-D-glucan.</text>
        <dbReference type="EC" id="2.4.1.25"/>
    </reaction>
</comment>
<sequence>MKVIFQLRFHTQFGQTLFISGNHALLGNNELQAAVPLQYFNSDFWQTELQVAADQLPLKDISYQYVLKNTDGSVDQDWAGSRKLTIEAGTTDTLVISDAWNHAGFFANTFYTEPFKQVLFRDNYTTAAPVVVEGATHTFKVKSPLLQKGQVLCIAGSGQALGNWSTEKPLLLYKEQGEDAWQISLNLNKEDFPLAYKYGVYDHSGKRFAGFEEGVNRILYDTPAANRKIYINDGFTHLADNTWKGAGVAIPVFSLKTKNSMGIGGFTDIHALVDWAVATGLKLVQLLPVNDTTANYSKSDSYPYAAISAFALHPAYIDVAQVALPENRKIVTAAAKEAERLNALDAVDYDAVIRLKRSLLQQLYLRQSKQTFAEAEFNSFFEQNSHWLVPYAVFCYLRDKYETADYNQWPEYRVYNEKEIAALAANTKGAAYESIGLYYFIQYHLHLQLKQATQYAHSKGVIIKGDIAIGIYRNSVDAWQQPDLYFMQSQAGAPPDDFAVKGQNWGFPTYNWQRMQLDGFAWWKQRLEQMSYYFDAFRIDHILGFFRIWSIPLHAVEGIMGYFVPAIPVHVREFYERNIWFDHFRYTQPYINDQILQDTFGNDKELVKREFLKNNGPYEYALKAEFATQRQVEAWFAAKEETAANARIRQGLFDLISNVLLFEVQDSEGQEYHFRFGMDETSTYRHLDAHTQYQLHQLYVDYFYRRQDEFWKGEAMQKLPALKRVTNMLICGEDLGMVPACVPDVMKQLGLLSLEIQRMPKDPTTEFFNPAHAPYLSVVTPSTHDMSTIRGWWEEDREKTQRFFNQQLNHWGNAPYFCEPWVNRDIIMQHLYSPAMWSVFQLQDLLGMDARLRRDNPHDERINIPADPKHYWRYRMHLSLEQLLEEAAFNTELRTAVQASGR</sequence>
<dbReference type="PANTHER" id="PTHR32518:SF3">
    <property type="entry name" value="4-ALPHA-GLUCANOTRANSFERASE"/>
    <property type="match status" value="1"/>
</dbReference>
<dbReference type="InterPro" id="IPR013783">
    <property type="entry name" value="Ig-like_fold"/>
</dbReference>
<evidence type="ECO:0000256" key="1">
    <source>
        <dbReference type="ARBA" id="ARBA00000439"/>
    </source>
</evidence>
<gene>
    <name evidence="13" type="ORF">GCM10011379_22970</name>
</gene>
<dbReference type="InterPro" id="IPR017853">
    <property type="entry name" value="GH"/>
</dbReference>
<dbReference type="RefSeq" id="WP_188952164.1">
    <property type="nucleotide sequence ID" value="NZ_BMIB01000002.1"/>
</dbReference>
<name>A0A917MXW7_9BACT</name>
<dbReference type="EMBL" id="BMIB01000002">
    <property type="protein sequence ID" value="GGH67563.1"/>
    <property type="molecule type" value="Genomic_DNA"/>
</dbReference>
<dbReference type="CDD" id="cd05467">
    <property type="entry name" value="CBM20"/>
    <property type="match status" value="1"/>
</dbReference>
<keyword evidence="6" id="KW-0963">Cytoplasm</keyword>
<organism evidence="13 14">
    <name type="scientific">Filimonas zeae</name>
    <dbReference type="NCBI Taxonomy" id="1737353"/>
    <lineage>
        <taxon>Bacteria</taxon>
        <taxon>Pseudomonadati</taxon>
        <taxon>Bacteroidota</taxon>
        <taxon>Chitinophagia</taxon>
        <taxon>Chitinophagales</taxon>
        <taxon>Chitinophagaceae</taxon>
        <taxon>Filimonas</taxon>
    </lineage>
</organism>
<evidence type="ECO:0000256" key="11">
    <source>
        <dbReference type="ARBA" id="ARBA00031501"/>
    </source>
</evidence>
<reference evidence="13" key="2">
    <citation type="submission" date="2020-09" db="EMBL/GenBank/DDBJ databases">
        <authorList>
            <person name="Sun Q."/>
            <person name="Zhou Y."/>
        </authorList>
    </citation>
    <scope>NUCLEOTIDE SEQUENCE</scope>
    <source>
        <strain evidence="13">CGMCC 1.15290</strain>
    </source>
</reference>
<protein>
    <recommendedName>
        <fullName evidence="5">4-alpha-glucanotransferase</fullName>
        <ecNumber evidence="4">2.4.1.25</ecNumber>
    </recommendedName>
    <alternativeName>
        <fullName evidence="10">Amylomaltase</fullName>
    </alternativeName>
    <alternativeName>
        <fullName evidence="11">Disproportionating enzyme</fullName>
    </alternativeName>
</protein>
<proteinExistence type="inferred from homology"/>
<evidence type="ECO:0000256" key="8">
    <source>
        <dbReference type="ARBA" id="ARBA00022679"/>
    </source>
</evidence>
<keyword evidence="14" id="KW-1185">Reference proteome</keyword>
<feature type="domain" description="CBM20" evidence="12">
    <location>
        <begin position="1"/>
        <end position="102"/>
    </location>
</feature>
<dbReference type="SUPFAM" id="SSF51445">
    <property type="entry name" value="(Trans)glycosidases"/>
    <property type="match status" value="1"/>
</dbReference>
<keyword evidence="7" id="KW-0328">Glycosyltransferase</keyword>
<evidence type="ECO:0000256" key="9">
    <source>
        <dbReference type="ARBA" id="ARBA00023277"/>
    </source>
</evidence>
<dbReference type="Pfam" id="PF00686">
    <property type="entry name" value="CBM_20"/>
    <property type="match status" value="2"/>
</dbReference>
<feature type="domain" description="CBM20" evidence="12">
    <location>
        <begin position="129"/>
        <end position="245"/>
    </location>
</feature>
<evidence type="ECO:0000256" key="2">
    <source>
        <dbReference type="ARBA" id="ARBA00004496"/>
    </source>
</evidence>
<evidence type="ECO:0000256" key="3">
    <source>
        <dbReference type="ARBA" id="ARBA00005684"/>
    </source>
</evidence>
<accession>A0A917MXW7</accession>
<dbReference type="Proteomes" id="UP000627292">
    <property type="component" value="Unassembled WGS sequence"/>
</dbReference>
<dbReference type="Pfam" id="PF02446">
    <property type="entry name" value="Glyco_hydro_77"/>
    <property type="match status" value="1"/>
</dbReference>
<dbReference type="GO" id="GO:0005737">
    <property type="term" value="C:cytoplasm"/>
    <property type="evidence" value="ECO:0007669"/>
    <property type="project" value="UniProtKB-SubCell"/>
</dbReference>
<dbReference type="EC" id="2.4.1.25" evidence="4"/>
<dbReference type="SMART" id="SM01065">
    <property type="entry name" value="CBM_2"/>
    <property type="match status" value="2"/>
</dbReference>
<keyword evidence="9" id="KW-0119">Carbohydrate metabolism</keyword>
<evidence type="ECO:0000256" key="6">
    <source>
        <dbReference type="ARBA" id="ARBA00022490"/>
    </source>
</evidence>
<evidence type="ECO:0000256" key="7">
    <source>
        <dbReference type="ARBA" id="ARBA00022676"/>
    </source>
</evidence>
<dbReference type="PANTHER" id="PTHR32518">
    <property type="match status" value="1"/>
</dbReference>
<dbReference type="GO" id="GO:2001070">
    <property type="term" value="F:starch binding"/>
    <property type="evidence" value="ECO:0007669"/>
    <property type="project" value="InterPro"/>
</dbReference>
<evidence type="ECO:0000256" key="5">
    <source>
        <dbReference type="ARBA" id="ARBA00020295"/>
    </source>
</evidence>
<evidence type="ECO:0000259" key="12">
    <source>
        <dbReference type="PROSITE" id="PS51166"/>
    </source>
</evidence>